<dbReference type="EMBL" id="CP084204">
    <property type="protein sequence ID" value="UZX20226.1"/>
    <property type="molecule type" value="Genomic_DNA"/>
</dbReference>
<evidence type="ECO:0000256" key="1">
    <source>
        <dbReference type="SAM" id="MobiDB-lite"/>
    </source>
</evidence>
<name>A0ABY6QRW8_9ACTN</name>
<gene>
    <name evidence="2" type="ORF">LDH80_05620</name>
</gene>
<keyword evidence="3" id="KW-1185">Reference proteome</keyword>
<evidence type="ECO:0000313" key="3">
    <source>
        <dbReference type="Proteomes" id="UP001164506"/>
    </source>
</evidence>
<protein>
    <submittedName>
        <fullName evidence="2">Uncharacterized protein</fullName>
    </submittedName>
</protein>
<evidence type="ECO:0000313" key="2">
    <source>
        <dbReference type="EMBL" id="UZX20226.1"/>
    </source>
</evidence>
<accession>A0ABY6QRW8</accession>
<reference evidence="2" key="1">
    <citation type="submission" date="2021-09" db="EMBL/GenBank/DDBJ databases">
        <title>Complete genome sequence and metabolic characterization of Streptomyces tanashiensis DSM 731 the producer of antibacterial Kalafungin and diverse secondary metabolites.</title>
        <authorList>
            <person name="Abbasi M.N."/>
            <person name="Anwar M.N."/>
            <person name="Alam K."/>
            <person name="Shoaib M."/>
            <person name="Lin Z."/>
            <person name="Hayat M."/>
            <person name="Ali M.I."/>
            <person name="Malik H.M.T."/>
            <person name="Ahmed I."/>
            <person name="Li A."/>
            <person name="Hailong Wang H."/>
            <person name="Zhang Y."/>
        </authorList>
    </citation>
    <scope>NUCLEOTIDE SEQUENCE</scope>
    <source>
        <strain evidence="2">Kala</strain>
    </source>
</reference>
<feature type="region of interest" description="Disordered" evidence="1">
    <location>
        <begin position="41"/>
        <end position="60"/>
    </location>
</feature>
<dbReference type="Proteomes" id="UP001164506">
    <property type="component" value="Chromosome"/>
</dbReference>
<organism evidence="2 3">
    <name type="scientific">Streptomyces tanashiensis</name>
    <dbReference type="NCBI Taxonomy" id="67367"/>
    <lineage>
        <taxon>Bacteria</taxon>
        <taxon>Bacillati</taxon>
        <taxon>Actinomycetota</taxon>
        <taxon>Actinomycetes</taxon>
        <taxon>Kitasatosporales</taxon>
        <taxon>Streptomycetaceae</taxon>
        <taxon>Streptomyces</taxon>
    </lineage>
</organism>
<proteinExistence type="predicted"/>
<dbReference type="RefSeq" id="WP_190105997.1">
    <property type="nucleotide sequence ID" value="NZ_BMUH01000013.1"/>
</dbReference>
<dbReference type="GeneID" id="95598902"/>
<sequence length="60" mass="6913">MSGHFTDRDERMWQLRAEERTARPLPVGAWLRALRTRAARTTVERRATTPTPRAHACEPA</sequence>